<dbReference type="EMBL" id="JAKREW010000031">
    <property type="protein sequence ID" value="MCG7507917.1"/>
    <property type="molecule type" value="Genomic_DNA"/>
</dbReference>
<dbReference type="Pfam" id="PF04191">
    <property type="entry name" value="PEMT"/>
    <property type="match status" value="1"/>
</dbReference>
<name>A0ABS9QKG0_9HYPH</name>
<gene>
    <name evidence="6" type="ORF">L4923_23030</name>
</gene>
<dbReference type="Proteomes" id="UP001201701">
    <property type="component" value="Unassembled WGS sequence"/>
</dbReference>
<dbReference type="InterPro" id="IPR027469">
    <property type="entry name" value="Cation_efflux_TMD_sf"/>
</dbReference>
<keyword evidence="3 5" id="KW-1133">Transmembrane helix</keyword>
<keyword evidence="4 5" id="KW-0472">Membrane</keyword>
<keyword evidence="2 5" id="KW-0812">Transmembrane</keyword>
<evidence type="ECO:0000313" key="7">
    <source>
        <dbReference type="Proteomes" id="UP001201701"/>
    </source>
</evidence>
<dbReference type="InterPro" id="IPR007318">
    <property type="entry name" value="Phopholipid_MeTrfase"/>
</dbReference>
<evidence type="ECO:0000313" key="6">
    <source>
        <dbReference type="EMBL" id="MCG7507917.1"/>
    </source>
</evidence>
<reference evidence="6 7" key="1">
    <citation type="submission" date="2022-02" db="EMBL/GenBank/DDBJ databases">
        <title>Draft genome sequence of Mezorhizobium retamae strain IRAMC:0171 isolated from Retama raetam nodules.</title>
        <authorList>
            <person name="Bengaied R."/>
            <person name="Sbissi I."/>
            <person name="Huber K."/>
            <person name="Ghodbane F."/>
            <person name="Nouioui I."/>
            <person name="Tarhouni M."/>
            <person name="Gtari M."/>
        </authorList>
    </citation>
    <scope>NUCLEOTIDE SEQUENCE [LARGE SCALE GENOMIC DNA]</scope>
    <source>
        <strain evidence="6 7">IRAMC:0171</strain>
    </source>
</reference>
<comment type="subcellular location">
    <subcellularLocation>
        <location evidence="1">Endomembrane system</location>
        <topology evidence="1">Multi-pass membrane protein</topology>
    </subcellularLocation>
</comment>
<feature type="transmembrane region" description="Helical" evidence="5">
    <location>
        <begin position="77"/>
        <end position="101"/>
    </location>
</feature>
<evidence type="ECO:0000256" key="1">
    <source>
        <dbReference type="ARBA" id="ARBA00004127"/>
    </source>
</evidence>
<keyword evidence="7" id="KW-1185">Reference proteome</keyword>
<evidence type="ECO:0000256" key="4">
    <source>
        <dbReference type="ARBA" id="ARBA00023136"/>
    </source>
</evidence>
<dbReference type="RefSeq" id="WP_239369437.1">
    <property type="nucleotide sequence ID" value="NZ_JAKREW010000031.1"/>
</dbReference>
<feature type="transmembrane region" description="Helical" evidence="5">
    <location>
        <begin position="44"/>
        <end position="65"/>
    </location>
</feature>
<protein>
    <submittedName>
        <fullName evidence="6">Isoprenylcysteine carboxylmethyltransferase family protein</fullName>
    </submittedName>
</protein>
<accession>A0ABS9QKG0</accession>
<evidence type="ECO:0000256" key="2">
    <source>
        <dbReference type="ARBA" id="ARBA00022692"/>
    </source>
</evidence>
<dbReference type="SUPFAM" id="SSF161111">
    <property type="entry name" value="Cation efflux protein transmembrane domain-like"/>
    <property type="match status" value="1"/>
</dbReference>
<feature type="transmembrane region" description="Helical" evidence="5">
    <location>
        <begin position="122"/>
        <end position="155"/>
    </location>
</feature>
<proteinExistence type="predicted"/>
<sequence>MKLDECPDVGASSRYGPMARRRYLVGAIMQTPPKTFGHIQRPRIIILWIVTLILICFALLFQSAWKLYPPGGVDLQLTIRIAGIGLIGTAILGRLWCTLYIGGKKSMVLVDDGPYSMCRNPLYLFSIIGAAGVGAQTGSVAPAIICALVVHAILLRTATREEHLLRVHFGQAYADYCNRVPAFCLNCRLFIDRETVEIAPKRLYSTLIDSLVFLAAVPAMLLVEYLQDEGYLPVFFSLY</sequence>
<organism evidence="6 7">
    <name type="scientific">Mesorhizobium retamae</name>
    <dbReference type="NCBI Taxonomy" id="2912854"/>
    <lineage>
        <taxon>Bacteria</taxon>
        <taxon>Pseudomonadati</taxon>
        <taxon>Pseudomonadota</taxon>
        <taxon>Alphaproteobacteria</taxon>
        <taxon>Hyphomicrobiales</taxon>
        <taxon>Phyllobacteriaceae</taxon>
        <taxon>Mesorhizobium</taxon>
    </lineage>
</organism>
<evidence type="ECO:0000256" key="5">
    <source>
        <dbReference type="SAM" id="Phobius"/>
    </source>
</evidence>
<comment type="caution">
    <text evidence="6">The sequence shown here is derived from an EMBL/GenBank/DDBJ whole genome shotgun (WGS) entry which is preliminary data.</text>
</comment>
<evidence type="ECO:0000256" key="3">
    <source>
        <dbReference type="ARBA" id="ARBA00022989"/>
    </source>
</evidence>
<dbReference type="Gene3D" id="1.20.120.1630">
    <property type="match status" value="1"/>
</dbReference>